<dbReference type="AlphaFoldDB" id="A0A0F4YWJ3"/>
<dbReference type="InterPro" id="IPR050275">
    <property type="entry name" value="PGM_Phosphatase"/>
</dbReference>
<dbReference type="Gene3D" id="3.40.50.1240">
    <property type="entry name" value="Phosphoglycerate mutase-like"/>
    <property type="match status" value="1"/>
</dbReference>
<dbReference type="SMART" id="SM00855">
    <property type="entry name" value="PGAM"/>
    <property type="match status" value="1"/>
</dbReference>
<keyword evidence="3" id="KW-1185">Reference proteome</keyword>
<dbReference type="PANTHER" id="PTHR48100:SF32">
    <property type="entry name" value="ANCHORED PROTEIN, PUTATIVE (AFU_ORTHOLOGUE AFUA_1G10590)-RELATED"/>
    <property type="match status" value="1"/>
</dbReference>
<sequence length="384" mass="42444">MAAAAAALRWLALALIAGLTNAASSSSSSSYVKYSTVTGYFLQDLNTTDASTFDYTAVNFGLINRTYDADRFDPPPSSRSLTQWERFYRQVVYLNEHSPENVEYKVLFMGRHGEGWHNAAESYYGTPAWNCYWAELDGNGTASWSDAHLTSNGIAQAQKAHDFWQREIDEQRIHPPDRYFVSPLFRTLQTAQITFEGLRRLPADAAKFAPLILEKLRENISIHTCDRRSNRSVIQQAFPFSTWRFEPGFTECDELWNGVTGETASSEAVRSKEVLDQIFSFSRTSSAGKKDNGLFISITSHSGEIASLLSVLGHRPFSLNTGAVIPVLVKAETVYYHPSPTTTTQPWTTSPHCTVPPVTSVSACLCPSSAAPVTTPLVPTSGCN</sequence>
<dbReference type="Proteomes" id="UP000053958">
    <property type="component" value="Unassembled WGS sequence"/>
</dbReference>
<dbReference type="RefSeq" id="XP_013329082.1">
    <property type="nucleotide sequence ID" value="XM_013473628.1"/>
</dbReference>
<dbReference type="InterPro" id="IPR013078">
    <property type="entry name" value="His_Pase_superF_clade-1"/>
</dbReference>
<evidence type="ECO:0000256" key="1">
    <source>
        <dbReference type="SAM" id="SignalP"/>
    </source>
</evidence>
<dbReference type="PANTHER" id="PTHR48100">
    <property type="entry name" value="BROAD-SPECIFICITY PHOSPHATASE YOR283W-RELATED"/>
    <property type="match status" value="1"/>
</dbReference>
<organism evidence="2 3">
    <name type="scientific">Rasamsonia emersonii (strain ATCC 16479 / CBS 393.64 / IMI 116815)</name>
    <dbReference type="NCBI Taxonomy" id="1408163"/>
    <lineage>
        <taxon>Eukaryota</taxon>
        <taxon>Fungi</taxon>
        <taxon>Dikarya</taxon>
        <taxon>Ascomycota</taxon>
        <taxon>Pezizomycotina</taxon>
        <taxon>Eurotiomycetes</taxon>
        <taxon>Eurotiomycetidae</taxon>
        <taxon>Eurotiales</taxon>
        <taxon>Trichocomaceae</taxon>
        <taxon>Rasamsonia</taxon>
    </lineage>
</organism>
<keyword evidence="1" id="KW-0732">Signal</keyword>
<dbReference type="Pfam" id="PF00300">
    <property type="entry name" value="His_Phos_1"/>
    <property type="match status" value="1"/>
</dbReference>
<feature type="chain" id="PRO_5002482067" evidence="1">
    <location>
        <begin position="23"/>
        <end position="384"/>
    </location>
</feature>
<dbReference type="EMBL" id="LASV01000142">
    <property type="protein sequence ID" value="KKA22470.1"/>
    <property type="molecule type" value="Genomic_DNA"/>
</dbReference>
<dbReference type="GeneID" id="25315898"/>
<comment type="caution">
    <text evidence="2">The sequence shown here is derived from an EMBL/GenBank/DDBJ whole genome shotgun (WGS) entry which is preliminary data.</text>
</comment>
<dbReference type="OrthoDB" id="496981at2759"/>
<dbReference type="GO" id="GO:0016791">
    <property type="term" value="F:phosphatase activity"/>
    <property type="evidence" value="ECO:0007669"/>
    <property type="project" value="TreeGrafter"/>
</dbReference>
<evidence type="ECO:0000313" key="2">
    <source>
        <dbReference type="EMBL" id="KKA22470.1"/>
    </source>
</evidence>
<proteinExistence type="predicted"/>
<gene>
    <name evidence="2" type="ORF">T310_3549</name>
</gene>
<dbReference type="GO" id="GO:0005737">
    <property type="term" value="C:cytoplasm"/>
    <property type="evidence" value="ECO:0007669"/>
    <property type="project" value="TreeGrafter"/>
</dbReference>
<protein>
    <submittedName>
        <fullName evidence="2">GPI anchored protein</fullName>
    </submittedName>
</protein>
<reference evidence="2 3" key="1">
    <citation type="submission" date="2015-04" db="EMBL/GenBank/DDBJ databases">
        <authorList>
            <person name="Heijne W.H."/>
            <person name="Fedorova N.D."/>
            <person name="Nierman W.C."/>
            <person name="Vollebregt A.W."/>
            <person name="Zhao Z."/>
            <person name="Wu L."/>
            <person name="Kumar M."/>
            <person name="Stam H."/>
            <person name="van den Berg M.A."/>
            <person name="Pel H.J."/>
        </authorList>
    </citation>
    <scope>NUCLEOTIDE SEQUENCE [LARGE SCALE GENOMIC DNA]</scope>
    <source>
        <strain evidence="2 3">CBS 393.64</strain>
    </source>
</reference>
<evidence type="ECO:0000313" key="3">
    <source>
        <dbReference type="Proteomes" id="UP000053958"/>
    </source>
</evidence>
<name>A0A0F4YWJ3_RASE3</name>
<dbReference type="CDD" id="cd07067">
    <property type="entry name" value="HP_PGM_like"/>
    <property type="match status" value="1"/>
</dbReference>
<dbReference type="SUPFAM" id="SSF53254">
    <property type="entry name" value="Phosphoglycerate mutase-like"/>
    <property type="match status" value="1"/>
</dbReference>
<feature type="signal peptide" evidence="1">
    <location>
        <begin position="1"/>
        <end position="22"/>
    </location>
</feature>
<accession>A0A0F4YWJ3</accession>
<dbReference type="InterPro" id="IPR029033">
    <property type="entry name" value="His_PPase_superfam"/>
</dbReference>